<dbReference type="GO" id="GO:0012505">
    <property type="term" value="C:endomembrane system"/>
    <property type="evidence" value="ECO:0007669"/>
    <property type="project" value="TreeGrafter"/>
</dbReference>
<gene>
    <name evidence="4" type="primary">FAAH2</name>
</gene>
<dbReference type="Pfam" id="PF01425">
    <property type="entry name" value="Amidase"/>
    <property type="match status" value="1"/>
</dbReference>
<organism evidence="4">
    <name type="scientific">Bactrocera dorsalis</name>
    <name type="common">Oriental fruit fly</name>
    <name type="synonym">Dacus dorsalis</name>
    <dbReference type="NCBI Taxonomy" id="27457"/>
    <lineage>
        <taxon>Eukaryota</taxon>
        <taxon>Metazoa</taxon>
        <taxon>Ecdysozoa</taxon>
        <taxon>Arthropoda</taxon>
        <taxon>Hexapoda</taxon>
        <taxon>Insecta</taxon>
        <taxon>Pterygota</taxon>
        <taxon>Neoptera</taxon>
        <taxon>Endopterygota</taxon>
        <taxon>Diptera</taxon>
        <taxon>Brachycera</taxon>
        <taxon>Muscomorpha</taxon>
        <taxon>Tephritoidea</taxon>
        <taxon>Tephritidae</taxon>
        <taxon>Bactrocera</taxon>
        <taxon>Bactrocera</taxon>
    </lineage>
</organism>
<feature type="active site" description="Charge relay system" evidence="2">
    <location>
        <position position="206"/>
    </location>
</feature>
<dbReference type="Gene3D" id="3.90.1300.10">
    <property type="entry name" value="Amidase signature (AS) domain"/>
    <property type="match status" value="1"/>
</dbReference>
<dbReference type="PANTHER" id="PTHR43372:SF1">
    <property type="entry name" value="LD38433P"/>
    <property type="match status" value="1"/>
</dbReference>
<evidence type="ECO:0000259" key="3">
    <source>
        <dbReference type="Pfam" id="PF01425"/>
    </source>
</evidence>
<dbReference type="AlphaFoldDB" id="A0A034WH37"/>
<dbReference type="KEGG" id="bdr:105226009"/>
<feature type="active site" description="Acyl-ester intermediate" evidence="2">
    <location>
        <position position="230"/>
    </location>
</feature>
<dbReference type="EMBL" id="GAKP01005320">
    <property type="protein sequence ID" value="JAC53632.1"/>
    <property type="molecule type" value="Transcribed_RNA"/>
</dbReference>
<evidence type="ECO:0000313" key="4">
    <source>
        <dbReference type="EMBL" id="JAC53632.1"/>
    </source>
</evidence>
<dbReference type="InterPro" id="IPR052739">
    <property type="entry name" value="FAAH2"/>
</dbReference>
<dbReference type="InterPro" id="IPR020556">
    <property type="entry name" value="Amidase_CS"/>
</dbReference>
<dbReference type="InterPro" id="IPR023631">
    <property type="entry name" value="Amidase_dom"/>
</dbReference>
<dbReference type="OrthoDB" id="6428749at2759"/>
<dbReference type="PANTHER" id="PTHR43372">
    <property type="entry name" value="FATTY-ACID AMIDE HYDROLASE"/>
    <property type="match status" value="1"/>
</dbReference>
<dbReference type="PIRSF" id="PIRSF001221">
    <property type="entry name" value="Amidase_fungi"/>
    <property type="match status" value="1"/>
</dbReference>
<evidence type="ECO:0000256" key="1">
    <source>
        <dbReference type="ARBA" id="ARBA00009199"/>
    </source>
</evidence>
<sequence length="521" mass="58707">MSVPKKSNLSTLIQFLHIILDKILEFILGWILGVKRHVSAPKNKDYEELLSSSAVKLAGLIRERKLQSYELVKAYYENLLIVNRDLNAVVDGPFIEAIEEAKLIDERFKNGDITDEELKRKPFLGVPFTTKDSTEVEGKLHTLGLVSRRNERGSKDAECVRLMKEAGAIFLATSNVPEVNKWIETRNMLIGQTKNPYDYRRSVGGSSGGEAALISACCTAFGLGTDIGGSIRIPAFNCGIFGHKPTKGVVNMRGCTFRSGDEESTMVAAGPMARYADDLLELMKVLTGQKMLKELQLEETINLKSLKYFYVPSNNMIQCNPIGKDEQNLMMKVCEHFTNLTGSDVNLATLPHLDMTGKMWRYWMTQEPANFNKLLGNGETLNPFIELFKKLFGRSDFTMAAIYSLIDALLPPENEHKIREATRMCKEALDDLLRDNGVLFFHSSPRTAPFHYYPLVKFTDFSYFSIFNVLHVPVTQVPMGLDSRGMPMGIQVVASEMNDRLCLHVAKELERKFGGWVKPYK</sequence>
<dbReference type="InterPro" id="IPR036928">
    <property type="entry name" value="AS_sf"/>
</dbReference>
<name>A0A034WH37_BACDO</name>
<feature type="active site" description="Charge relay system" evidence="2">
    <location>
        <position position="131"/>
    </location>
</feature>
<proteinExistence type="inferred from homology"/>
<protein>
    <submittedName>
        <fullName evidence="4">Fatty-acid amide hydrolase 2</fullName>
    </submittedName>
</protein>
<dbReference type="RefSeq" id="XP_011203026.2">
    <property type="nucleotide sequence ID" value="XM_011204724.4"/>
</dbReference>
<accession>A0A034WH37</accession>
<dbReference type="SUPFAM" id="SSF75304">
    <property type="entry name" value="Amidase signature (AS) enzymes"/>
    <property type="match status" value="1"/>
</dbReference>
<evidence type="ECO:0000256" key="2">
    <source>
        <dbReference type="PIRSR" id="PIRSR001221-1"/>
    </source>
</evidence>
<comment type="similarity">
    <text evidence="1">Belongs to the amidase family.</text>
</comment>
<reference evidence="4" key="1">
    <citation type="journal article" date="2014" name="BMC Genomics">
        <title>Characterizing the developmental transcriptome of the oriental fruit fly, Bactrocera dorsalis (Diptera: Tephritidae) through comparative genomic analysis with Drosophila melanogaster utilizing modENCODE datasets.</title>
        <authorList>
            <person name="Geib S.M."/>
            <person name="Calla B."/>
            <person name="Hall B."/>
            <person name="Hou S."/>
            <person name="Manoukis N.C."/>
        </authorList>
    </citation>
    <scope>NUCLEOTIDE SEQUENCE</scope>
    <source>
        <strain evidence="4">Punador</strain>
    </source>
</reference>
<dbReference type="PROSITE" id="PS00571">
    <property type="entry name" value="AMIDASES"/>
    <property type="match status" value="1"/>
</dbReference>
<feature type="domain" description="Amidase" evidence="3">
    <location>
        <begin position="70"/>
        <end position="503"/>
    </location>
</feature>
<dbReference type="GeneID" id="105226009"/>
<dbReference type="GO" id="GO:0016787">
    <property type="term" value="F:hydrolase activity"/>
    <property type="evidence" value="ECO:0007669"/>
    <property type="project" value="UniProtKB-KW"/>
</dbReference>
<keyword evidence="4" id="KW-0378">Hydrolase</keyword>